<sequence length="469" mass="50234">MTKRVETIGQAAVLAGLRDGMRISFHHHLRNGDYVLNRVMEAAASLGIKNLTVNASSLFDIHEPLIGHIRNRTVTGLEVNYMTGPVARAVSEGILDQPVIFRSHGGRAGDMDNGTLNVDIAFIAAPCADEMGNCSGKYGPSACGSLGYACSDAVHAKKVVVITDHLVPYPLQDASIQEGFVDYVVCIDRIGDASRIVSGTTRITRDPVGLKIARLAAQVIIHSGHLKDGFSFQTGAGGISLAVAKDVREAMIRGHIKGSFCMGGITEYLVRMMEEGLFSTILDVQCFDMGAVKSLRENPGHQEISASRYASPAMKSCAADHLDVVVLGATQIDLGFNVNVHTDSNGYIIGGSGGHCDTAAGAKMTVIVAPLIRARIPLIVENVLCRSTPGHTVDVLITQCGIAVNPNNPDLRERLLRAGLPVTSIEKLKETAEEMCGKPKLIRGEGRVVAEVLYRDGSRMDEIHMVQRC</sequence>
<dbReference type="GO" id="GO:0009346">
    <property type="term" value="C:ATP-independent citrate lyase complex"/>
    <property type="evidence" value="ECO:0007669"/>
    <property type="project" value="UniProtKB-UniRule"/>
</dbReference>
<dbReference type="PIRSF" id="PIRSF009451">
    <property type="entry name" value="Citrt_lyas_alpha"/>
    <property type="match status" value="1"/>
</dbReference>
<comment type="subcellular location">
    <subcellularLocation>
        <location evidence="1">Cytoplasm</location>
    </subcellularLocation>
</comment>
<accession>A0A1I0JJU8</accession>
<keyword evidence="1 2" id="KW-0456">Lyase</keyword>
<evidence type="ECO:0000256" key="1">
    <source>
        <dbReference type="PIRNR" id="PIRNR009451"/>
    </source>
</evidence>
<keyword evidence="1" id="KW-0963">Cytoplasm</keyword>
<dbReference type="EC" id="2.8.3.10" evidence="1"/>
<comment type="catalytic activity">
    <reaction evidence="1">
        <text>citrate = oxaloacetate + acetate</text>
        <dbReference type="Rhea" id="RHEA:10760"/>
        <dbReference type="ChEBI" id="CHEBI:16452"/>
        <dbReference type="ChEBI" id="CHEBI:16947"/>
        <dbReference type="ChEBI" id="CHEBI:30089"/>
        <dbReference type="EC" id="4.1.3.6"/>
    </reaction>
</comment>
<keyword evidence="3" id="KW-1185">Reference proteome</keyword>
<comment type="catalytic activity">
    <reaction evidence="1">
        <text>citrate + acetyl-CoA = (3S)-citryl-CoA + acetate</text>
        <dbReference type="Rhea" id="RHEA:19405"/>
        <dbReference type="ChEBI" id="CHEBI:16947"/>
        <dbReference type="ChEBI" id="CHEBI:30089"/>
        <dbReference type="ChEBI" id="CHEBI:57288"/>
        <dbReference type="ChEBI" id="CHEBI:57321"/>
        <dbReference type="EC" id="2.8.3.10"/>
    </reaction>
</comment>
<name>A0A1I0JJU8_9FIRM</name>
<dbReference type="GeneID" id="93277695"/>
<dbReference type="GO" id="GO:0008814">
    <property type="term" value="F:citrate CoA-transferase activity"/>
    <property type="evidence" value="ECO:0007669"/>
    <property type="project" value="UniProtKB-UniRule"/>
</dbReference>
<gene>
    <name evidence="2" type="ORF">SAMN05216313_13038</name>
</gene>
<organism evidence="2 3">
    <name type="scientific">Enterocloster lavalensis</name>
    <dbReference type="NCBI Taxonomy" id="460384"/>
    <lineage>
        <taxon>Bacteria</taxon>
        <taxon>Bacillati</taxon>
        <taxon>Bacillota</taxon>
        <taxon>Clostridia</taxon>
        <taxon>Lachnospirales</taxon>
        <taxon>Lachnospiraceae</taxon>
        <taxon>Enterocloster</taxon>
    </lineage>
</organism>
<dbReference type="AlphaFoldDB" id="A0A1I0JJU8"/>
<dbReference type="STRING" id="460384.SAMN05216313_13038"/>
<dbReference type="GO" id="GO:0005737">
    <property type="term" value="C:cytoplasm"/>
    <property type="evidence" value="ECO:0007669"/>
    <property type="project" value="UniProtKB-SubCell"/>
</dbReference>
<dbReference type="Proteomes" id="UP000198508">
    <property type="component" value="Unassembled WGS sequence"/>
</dbReference>
<protein>
    <recommendedName>
        <fullName evidence="1">Citrate lyase alpha chain</fullName>
        <shortName evidence="1">Citrase alpha chain</shortName>
        <ecNumber evidence="1">2.8.3.10</ecNumber>
        <ecNumber evidence="1">4.1.3.6</ecNumber>
    </recommendedName>
    <alternativeName>
        <fullName evidence="1">Citrate (pro-3S)-lyase alpha chain</fullName>
    </alternativeName>
    <alternativeName>
        <fullName evidence="1">Citrate CoA-transferase subunit</fullName>
    </alternativeName>
</protein>
<reference evidence="3" key="1">
    <citation type="submission" date="2016-10" db="EMBL/GenBank/DDBJ databases">
        <authorList>
            <person name="Varghese N."/>
            <person name="Submissions S."/>
        </authorList>
    </citation>
    <scope>NUCLEOTIDE SEQUENCE [LARGE SCALE GENOMIC DNA]</scope>
    <source>
        <strain evidence="3">NLAE-zl-G277</strain>
    </source>
</reference>
<dbReference type="EC" id="4.1.3.6" evidence="1"/>
<dbReference type="SUPFAM" id="SSF100950">
    <property type="entry name" value="NagB/RpiA/CoA transferase-like"/>
    <property type="match status" value="2"/>
</dbReference>
<dbReference type="InterPro" id="IPR037171">
    <property type="entry name" value="NagB/RpiA_transferase-like"/>
</dbReference>
<evidence type="ECO:0000313" key="2">
    <source>
        <dbReference type="EMBL" id="SEU09748.1"/>
    </source>
</evidence>
<dbReference type="Pfam" id="PF04223">
    <property type="entry name" value="CitF"/>
    <property type="match status" value="1"/>
</dbReference>
<keyword evidence="1 2" id="KW-0808">Transferase</keyword>
<dbReference type="NCBIfam" id="TIGR01584">
    <property type="entry name" value="citF"/>
    <property type="match status" value="1"/>
</dbReference>
<evidence type="ECO:0000313" key="3">
    <source>
        <dbReference type="Proteomes" id="UP000198508"/>
    </source>
</evidence>
<dbReference type="GO" id="GO:0006084">
    <property type="term" value="P:acetyl-CoA metabolic process"/>
    <property type="evidence" value="ECO:0007669"/>
    <property type="project" value="UniProtKB-UniRule"/>
</dbReference>
<dbReference type="RefSeq" id="WP_330391509.1">
    <property type="nucleotide sequence ID" value="NZ_DAINWJ010000503.1"/>
</dbReference>
<dbReference type="Gene3D" id="3.40.1080.10">
    <property type="entry name" value="Glutaconate Coenzyme A-transferase"/>
    <property type="match status" value="2"/>
</dbReference>
<dbReference type="GO" id="GO:0008815">
    <property type="term" value="F:citrate (pro-3S)-lyase activity"/>
    <property type="evidence" value="ECO:0007669"/>
    <property type="project" value="UniProtKB-UniRule"/>
</dbReference>
<dbReference type="PANTHER" id="PTHR40596">
    <property type="entry name" value="CITRATE LYASE ALPHA CHAIN"/>
    <property type="match status" value="1"/>
</dbReference>
<dbReference type="InterPro" id="IPR006472">
    <property type="entry name" value="Citrate_lyase_asu"/>
</dbReference>
<dbReference type="PANTHER" id="PTHR40596:SF1">
    <property type="entry name" value="CITRATE LYASE ALPHA CHAIN"/>
    <property type="match status" value="1"/>
</dbReference>
<dbReference type="EMBL" id="FOIM01000030">
    <property type="protein sequence ID" value="SEU09748.1"/>
    <property type="molecule type" value="Genomic_DNA"/>
</dbReference>
<proteinExistence type="predicted"/>